<evidence type="ECO:0000313" key="4">
    <source>
        <dbReference type="Proteomes" id="UP000499080"/>
    </source>
</evidence>
<reference evidence="3 4" key="1">
    <citation type="journal article" date="2019" name="Sci. Rep.">
        <title>Orb-weaving spider Araneus ventricosus genome elucidates the spidroin gene catalogue.</title>
        <authorList>
            <person name="Kono N."/>
            <person name="Nakamura H."/>
            <person name="Ohtoshi R."/>
            <person name="Moran D.A.P."/>
            <person name="Shinohara A."/>
            <person name="Yoshida Y."/>
            <person name="Fujiwara M."/>
            <person name="Mori M."/>
            <person name="Tomita M."/>
            <person name="Arakawa K."/>
        </authorList>
    </citation>
    <scope>NUCLEOTIDE SEQUENCE [LARGE SCALE GENOMIC DNA]</scope>
</reference>
<protein>
    <submittedName>
        <fullName evidence="3">Macrophage mannose receptor 1</fullName>
    </submittedName>
</protein>
<sequence>ETSFETTRLSWYDAQKYCQAFGGDLASFHSEDEEKIGLSFQYKSLSHPYWIGLHLDPVTETYKWSDGSPLDYENWAPGHPNHRDKRLRCVAMNADEAHWISSLCGIVSWFVCKAPKRPNPPTPVIPTREPLVPCDNTLGVPHSFYYWKGYCYEVVTQLFSWHRAKEYCENRESSLASIHSDDEIGFLLRLIYDSRSTTGNRVWIGLNSFNRGTFAWTDYSPVDFTYWNENEPNNHGNQEKCVNMYIGNGLWNDENCNIFMGFICKQNKDANVSVQVPTTRDPRIGNCKKGWYAHHDRCYLPVGYSEKDKLNWTDASEKCTSLGGFLVSIPNAREQAFLSYLIQGLKDDVWIGLYDTLRSGRYYWVDNSDMRYTNWAPGEPSFFGIQVM</sequence>
<dbReference type="CDD" id="cd00037">
    <property type="entry name" value="CLECT"/>
    <property type="match status" value="3"/>
</dbReference>
<evidence type="ECO:0000259" key="2">
    <source>
        <dbReference type="PROSITE" id="PS50041"/>
    </source>
</evidence>
<dbReference type="Gene3D" id="3.10.100.10">
    <property type="entry name" value="Mannose-Binding Protein A, subunit A"/>
    <property type="match status" value="3"/>
</dbReference>
<dbReference type="Pfam" id="PF00059">
    <property type="entry name" value="Lectin_C"/>
    <property type="match status" value="3"/>
</dbReference>
<feature type="non-terminal residue" evidence="3">
    <location>
        <position position="1"/>
    </location>
</feature>
<dbReference type="PROSITE" id="PS00615">
    <property type="entry name" value="C_TYPE_LECTIN_1"/>
    <property type="match status" value="1"/>
</dbReference>
<dbReference type="PROSITE" id="PS50041">
    <property type="entry name" value="C_TYPE_LECTIN_2"/>
    <property type="match status" value="3"/>
</dbReference>
<name>A0A4Y2S022_ARAVE</name>
<dbReference type="Proteomes" id="UP000499080">
    <property type="component" value="Unassembled WGS sequence"/>
</dbReference>
<organism evidence="3 4">
    <name type="scientific">Araneus ventricosus</name>
    <name type="common">Orbweaver spider</name>
    <name type="synonym">Epeira ventricosa</name>
    <dbReference type="NCBI Taxonomy" id="182803"/>
    <lineage>
        <taxon>Eukaryota</taxon>
        <taxon>Metazoa</taxon>
        <taxon>Ecdysozoa</taxon>
        <taxon>Arthropoda</taxon>
        <taxon>Chelicerata</taxon>
        <taxon>Arachnida</taxon>
        <taxon>Araneae</taxon>
        <taxon>Araneomorphae</taxon>
        <taxon>Entelegynae</taxon>
        <taxon>Araneoidea</taxon>
        <taxon>Araneidae</taxon>
        <taxon>Araneus</taxon>
    </lineage>
</organism>
<feature type="domain" description="C-type lectin" evidence="2">
    <location>
        <begin position="4"/>
        <end position="113"/>
    </location>
</feature>
<dbReference type="InterPro" id="IPR050111">
    <property type="entry name" value="C-type_lectin/snaclec_domain"/>
</dbReference>
<comment type="caution">
    <text evidence="3">The sequence shown here is derived from an EMBL/GenBank/DDBJ whole genome shotgun (WGS) entry which is preliminary data.</text>
</comment>
<dbReference type="InterPro" id="IPR001304">
    <property type="entry name" value="C-type_lectin-like"/>
</dbReference>
<feature type="domain" description="C-type lectin" evidence="2">
    <location>
        <begin position="147"/>
        <end position="265"/>
    </location>
</feature>
<dbReference type="SUPFAM" id="SSF56436">
    <property type="entry name" value="C-type lectin-like"/>
    <property type="match status" value="3"/>
</dbReference>
<keyword evidence="3" id="KW-0675">Receptor</keyword>
<dbReference type="OrthoDB" id="6425789at2759"/>
<evidence type="ECO:0000256" key="1">
    <source>
        <dbReference type="ARBA" id="ARBA00023157"/>
    </source>
</evidence>
<dbReference type="SMART" id="SM00034">
    <property type="entry name" value="CLECT"/>
    <property type="match status" value="3"/>
</dbReference>
<gene>
    <name evidence="3" type="primary">MRC1_6</name>
    <name evidence="3" type="ORF">AVEN_159596_1</name>
</gene>
<accession>A0A4Y2S022</accession>
<keyword evidence="4" id="KW-1185">Reference proteome</keyword>
<dbReference type="PANTHER" id="PTHR22803">
    <property type="entry name" value="MANNOSE, PHOSPHOLIPASE, LECTIN RECEPTOR RELATED"/>
    <property type="match status" value="1"/>
</dbReference>
<evidence type="ECO:0000313" key="3">
    <source>
        <dbReference type="EMBL" id="GBN80839.1"/>
    </source>
</evidence>
<feature type="domain" description="C-type lectin" evidence="2">
    <location>
        <begin position="294"/>
        <end position="381"/>
    </location>
</feature>
<dbReference type="InterPro" id="IPR016186">
    <property type="entry name" value="C-type_lectin-like/link_sf"/>
</dbReference>
<dbReference type="InterPro" id="IPR018378">
    <property type="entry name" value="C-type_lectin_CS"/>
</dbReference>
<proteinExistence type="predicted"/>
<dbReference type="EMBL" id="BGPR01019056">
    <property type="protein sequence ID" value="GBN80839.1"/>
    <property type="molecule type" value="Genomic_DNA"/>
</dbReference>
<keyword evidence="1" id="KW-1015">Disulfide bond</keyword>
<dbReference type="InterPro" id="IPR016187">
    <property type="entry name" value="CTDL_fold"/>
</dbReference>
<dbReference type="AlphaFoldDB" id="A0A4Y2S022"/>